<evidence type="ECO:0000313" key="1">
    <source>
        <dbReference type="EMBL" id="ACL16157.1"/>
    </source>
</evidence>
<proteinExistence type="predicted"/>
<evidence type="ECO:0000313" key="2">
    <source>
        <dbReference type="Proteomes" id="UP000002457"/>
    </source>
</evidence>
<dbReference type="AlphaFoldDB" id="B8GG83"/>
<reference evidence="1 2" key="1">
    <citation type="journal article" date="2015" name="Genome Announc.">
        <title>Complete Genome Sequence of Methanosphaerula palustris E1-9CT, a Hydrogenotrophic Methanogen Isolated from a Minerotrophic Fen Peatland.</title>
        <authorList>
            <person name="Cadillo-Quiroz H."/>
            <person name="Browne P."/>
            <person name="Kyrpides N."/>
            <person name="Woyke T."/>
            <person name="Goodwin L."/>
            <person name="Detter C."/>
            <person name="Yavitt J.B."/>
            <person name="Zinder S.H."/>
        </authorList>
    </citation>
    <scope>NUCLEOTIDE SEQUENCE [LARGE SCALE GENOMIC DNA]</scope>
    <source>
        <strain evidence="2">ATCC BAA-1556 / DSM 19958 / E1-9c</strain>
    </source>
</reference>
<dbReference type="STRING" id="521011.Mpal_0795"/>
<dbReference type="RefSeq" id="WP_012617476.1">
    <property type="nucleotide sequence ID" value="NC_011832.1"/>
</dbReference>
<name>B8GG83_METPE</name>
<dbReference type="Proteomes" id="UP000002457">
    <property type="component" value="Chromosome"/>
</dbReference>
<organism evidence="1 2">
    <name type="scientific">Methanosphaerula palustris (strain ATCC BAA-1556 / DSM 19958 / E1-9c)</name>
    <dbReference type="NCBI Taxonomy" id="521011"/>
    <lineage>
        <taxon>Archaea</taxon>
        <taxon>Methanobacteriati</taxon>
        <taxon>Methanobacteriota</taxon>
        <taxon>Stenosarchaea group</taxon>
        <taxon>Methanomicrobia</taxon>
        <taxon>Methanomicrobiales</taxon>
        <taxon>Methanoregulaceae</taxon>
        <taxon>Methanosphaerula</taxon>
    </lineage>
</organism>
<dbReference type="KEGG" id="mpl:Mpal_0795"/>
<dbReference type="GeneID" id="7270536"/>
<dbReference type="eggNOG" id="arCOG08221">
    <property type="taxonomic scope" value="Archaea"/>
</dbReference>
<dbReference type="HOGENOM" id="CLU_147141_0_0_2"/>
<accession>B8GG83</accession>
<protein>
    <submittedName>
        <fullName evidence="1">Uncharacterized protein</fullName>
    </submittedName>
</protein>
<dbReference type="OrthoDB" id="69061at2157"/>
<gene>
    <name evidence="1" type="ordered locus">Mpal_0795</name>
</gene>
<keyword evidence="2" id="KW-1185">Reference proteome</keyword>
<dbReference type="EMBL" id="CP001338">
    <property type="protein sequence ID" value="ACL16157.1"/>
    <property type="molecule type" value="Genomic_DNA"/>
</dbReference>
<sequence>MELVDTLRTFLESGDDWERKQTSVPGLSIIKLPKTRTRPASLALELNPVGENGLPMKRKGYMVMNTTELAALRSLVTNEKVDSLFTAITEVMPEKRSVRAVSDSILEI</sequence>